<dbReference type="GO" id="GO:0016746">
    <property type="term" value="F:acyltransferase activity"/>
    <property type="evidence" value="ECO:0007669"/>
    <property type="project" value="UniProtKB-KW"/>
</dbReference>
<dbReference type="Gene3D" id="3.40.630.30">
    <property type="match status" value="1"/>
</dbReference>
<dbReference type="InterPro" id="IPR000182">
    <property type="entry name" value="GNAT_dom"/>
</dbReference>
<dbReference type="RefSeq" id="WP_379030202.1">
    <property type="nucleotide sequence ID" value="NZ_JBHTLN010000001.1"/>
</dbReference>
<evidence type="ECO:0000313" key="3">
    <source>
        <dbReference type="Proteomes" id="UP001597206"/>
    </source>
</evidence>
<dbReference type="Proteomes" id="UP001597206">
    <property type="component" value="Unassembled WGS sequence"/>
</dbReference>
<dbReference type="InterPro" id="IPR016181">
    <property type="entry name" value="Acyl_CoA_acyltransferase"/>
</dbReference>
<comment type="caution">
    <text evidence="2">The sequence shown here is derived from an EMBL/GenBank/DDBJ whole genome shotgun (WGS) entry which is preliminary data.</text>
</comment>
<dbReference type="PANTHER" id="PTHR13355">
    <property type="entry name" value="GLUCOSAMINE 6-PHOSPHATE N-ACETYLTRANSFERASE"/>
    <property type="match status" value="1"/>
</dbReference>
<dbReference type="EMBL" id="JBHTLN010000001">
    <property type="protein sequence ID" value="MFD1121421.1"/>
    <property type="molecule type" value="Genomic_DNA"/>
</dbReference>
<gene>
    <name evidence="2" type="ORF">ACFQ2T_02815</name>
</gene>
<accession>A0ABW3PB88</accession>
<dbReference type="PANTHER" id="PTHR13355:SF11">
    <property type="entry name" value="GLUCOSAMINE 6-PHOSPHATE N-ACETYLTRANSFERASE"/>
    <property type="match status" value="1"/>
</dbReference>
<protein>
    <submittedName>
        <fullName evidence="2">GNAT family N-acetyltransferase</fullName>
        <ecNumber evidence="2">2.3.1.-</ecNumber>
    </submittedName>
</protein>
<sequence>MNLRHLKQQDLPALLSLYAHLHVSDMPMPSASEVEAVWAEIQANDRIRYFGVFVNDQLVSSCTIAVIPNLTRGCRPYAVIENVVTHSAHRKHGYGNAILQSALTYAWSAGCYKAMLLTGRKDEEILRFYQSAGFDPNSKQAFVAKLDDAALAMERRRS</sequence>
<keyword evidence="3" id="KW-1185">Reference proteome</keyword>
<reference evidence="3" key="1">
    <citation type="journal article" date="2019" name="Int. J. Syst. Evol. Microbiol.">
        <title>The Global Catalogue of Microorganisms (GCM) 10K type strain sequencing project: providing services to taxonomists for standard genome sequencing and annotation.</title>
        <authorList>
            <consortium name="The Broad Institute Genomics Platform"/>
            <consortium name="The Broad Institute Genome Sequencing Center for Infectious Disease"/>
            <person name="Wu L."/>
            <person name="Ma J."/>
        </authorList>
    </citation>
    <scope>NUCLEOTIDE SEQUENCE [LARGE SCALE GENOMIC DNA]</scope>
    <source>
        <strain evidence="3">CCUG 58411</strain>
    </source>
</reference>
<feature type="domain" description="N-acetyltransferase" evidence="1">
    <location>
        <begin position="1"/>
        <end position="158"/>
    </location>
</feature>
<name>A0ABW3PB88_9PROT</name>
<dbReference type="EC" id="2.3.1.-" evidence="2"/>
<dbReference type="Pfam" id="PF00583">
    <property type="entry name" value="Acetyltransf_1"/>
    <property type="match status" value="1"/>
</dbReference>
<dbReference type="PROSITE" id="PS51186">
    <property type="entry name" value="GNAT"/>
    <property type="match status" value="1"/>
</dbReference>
<keyword evidence="2" id="KW-0012">Acyltransferase</keyword>
<evidence type="ECO:0000313" key="2">
    <source>
        <dbReference type="EMBL" id="MFD1121421.1"/>
    </source>
</evidence>
<dbReference type="SUPFAM" id="SSF55729">
    <property type="entry name" value="Acyl-CoA N-acyltransferases (Nat)"/>
    <property type="match status" value="1"/>
</dbReference>
<dbReference type="InterPro" id="IPR039143">
    <property type="entry name" value="GNPNAT1-like"/>
</dbReference>
<proteinExistence type="predicted"/>
<keyword evidence="2" id="KW-0808">Transferase</keyword>
<organism evidence="2 3">
    <name type="scientific">Methylophilus flavus</name>
    <dbReference type="NCBI Taxonomy" id="640084"/>
    <lineage>
        <taxon>Bacteria</taxon>
        <taxon>Pseudomonadati</taxon>
        <taxon>Pseudomonadota</taxon>
        <taxon>Betaproteobacteria</taxon>
        <taxon>Nitrosomonadales</taxon>
        <taxon>Methylophilaceae</taxon>
        <taxon>Methylophilus</taxon>
    </lineage>
</organism>
<dbReference type="CDD" id="cd04301">
    <property type="entry name" value="NAT_SF"/>
    <property type="match status" value="1"/>
</dbReference>
<evidence type="ECO:0000259" key="1">
    <source>
        <dbReference type="PROSITE" id="PS51186"/>
    </source>
</evidence>